<dbReference type="Proteomes" id="UP000193006">
    <property type="component" value="Chromosome"/>
</dbReference>
<keyword evidence="3" id="KW-1185">Reference proteome</keyword>
<feature type="compositionally biased region" description="Basic residues" evidence="1">
    <location>
        <begin position="1"/>
        <end position="11"/>
    </location>
</feature>
<protein>
    <submittedName>
        <fullName evidence="2">Uncharacterized protein</fullName>
    </submittedName>
</protein>
<evidence type="ECO:0000313" key="2">
    <source>
        <dbReference type="EMBL" id="ARK32264.1"/>
    </source>
</evidence>
<sequence>MSKRKRLKDKKRGSGERSVQEEASKGQEETKQQMKCHTEPAPLRRSRAFLFRDETTSYEYISSSLFLF</sequence>
<reference evidence="2 3" key="1">
    <citation type="submission" date="2017-04" db="EMBL/GenBank/DDBJ databases">
        <title>Bacillus krulwichiae AM31D Genome sequencing and assembly.</title>
        <authorList>
            <person name="Krulwich T.A."/>
            <person name="Anastor L."/>
            <person name="Ehrlich R."/>
            <person name="Ehrlich G.D."/>
            <person name="Janto B."/>
        </authorList>
    </citation>
    <scope>NUCLEOTIDE SEQUENCE [LARGE SCALE GENOMIC DNA]</scope>
    <source>
        <strain evidence="2 3">AM31D</strain>
    </source>
</reference>
<proteinExistence type="predicted"/>
<accession>A0A1X9MHU7</accession>
<organism evidence="2 3">
    <name type="scientific">Halalkalibacter krulwichiae</name>
    <dbReference type="NCBI Taxonomy" id="199441"/>
    <lineage>
        <taxon>Bacteria</taxon>
        <taxon>Bacillati</taxon>
        <taxon>Bacillota</taxon>
        <taxon>Bacilli</taxon>
        <taxon>Bacillales</taxon>
        <taxon>Bacillaceae</taxon>
        <taxon>Halalkalibacter</taxon>
    </lineage>
</organism>
<dbReference type="AlphaFoldDB" id="A0A1X9MHU7"/>
<dbReference type="KEGG" id="bkw:BkAM31D_21735"/>
<evidence type="ECO:0000313" key="3">
    <source>
        <dbReference type="Proteomes" id="UP000193006"/>
    </source>
</evidence>
<evidence type="ECO:0000256" key="1">
    <source>
        <dbReference type="SAM" id="MobiDB-lite"/>
    </source>
</evidence>
<name>A0A1X9MHU7_9BACI</name>
<feature type="region of interest" description="Disordered" evidence="1">
    <location>
        <begin position="1"/>
        <end position="40"/>
    </location>
</feature>
<gene>
    <name evidence="2" type="ORF">BkAM31D_21735</name>
</gene>
<dbReference type="EMBL" id="CP020814">
    <property type="protein sequence ID" value="ARK32264.1"/>
    <property type="molecule type" value="Genomic_DNA"/>
</dbReference>
<feature type="compositionally biased region" description="Basic and acidic residues" evidence="1">
    <location>
        <begin position="12"/>
        <end position="38"/>
    </location>
</feature>